<evidence type="ECO:0000256" key="6">
    <source>
        <dbReference type="ARBA" id="ARBA00023034"/>
    </source>
</evidence>
<dbReference type="GO" id="GO:0016051">
    <property type="term" value="P:carbohydrate biosynthetic process"/>
    <property type="evidence" value="ECO:0007669"/>
    <property type="project" value="InterPro"/>
</dbReference>
<evidence type="ECO:0000313" key="10">
    <source>
        <dbReference type="EMBL" id="CAL4097966.1"/>
    </source>
</evidence>
<dbReference type="AlphaFoldDB" id="A0AAV2QUV6"/>
<keyword evidence="8 9" id="KW-0325">Glycoprotein</keyword>
<keyword evidence="3 9" id="KW-0808">Transferase</keyword>
<dbReference type="Proteomes" id="UP001497623">
    <property type="component" value="Unassembled WGS sequence"/>
</dbReference>
<dbReference type="GO" id="GO:0008146">
    <property type="term" value="F:sulfotransferase activity"/>
    <property type="evidence" value="ECO:0007669"/>
    <property type="project" value="InterPro"/>
</dbReference>
<dbReference type="GO" id="GO:0000139">
    <property type="term" value="C:Golgi membrane"/>
    <property type="evidence" value="ECO:0007669"/>
    <property type="project" value="UniProtKB-SubCell"/>
</dbReference>
<comment type="similarity">
    <text evidence="2 9">Belongs to the sulfotransferase 2 family.</text>
</comment>
<proteinExistence type="inferred from homology"/>
<keyword evidence="9" id="KW-0119">Carbohydrate metabolism</keyword>
<accession>A0AAV2QUV6</accession>
<evidence type="ECO:0000256" key="4">
    <source>
        <dbReference type="ARBA" id="ARBA00022692"/>
    </source>
</evidence>
<keyword evidence="6 9" id="KW-0333">Golgi apparatus</keyword>
<evidence type="ECO:0000256" key="3">
    <source>
        <dbReference type="ARBA" id="ARBA00022679"/>
    </source>
</evidence>
<feature type="non-terminal residue" evidence="10">
    <location>
        <position position="215"/>
    </location>
</feature>
<sequence length="215" mass="25167">MGYCDMVVRRLILPTLGITFILTNFILTRAPNNNYLNQYTDPPPISMDDIPKIPVRTGLSDEEMDQAKMRQRERRELLEKLCVDIPRPKKDSIEWKTTVYTIAGNFEVTPEYSLMNCQVNKAGSTPWNSLLAHLYHMDSLIKNQHFYEMQDVLRPKVSQFASILDNMAYMRFLTTRDPLSRILSAYRDRILDISHPSWQAKHFVPLIFKKTRPTK</sequence>
<evidence type="ECO:0000256" key="7">
    <source>
        <dbReference type="ARBA" id="ARBA00023136"/>
    </source>
</evidence>
<feature type="transmembrane region" description="Helical" evidence="9">
    <location>
        <begin position="7"/>
        <end position="27"/>
    </location>
</feature>
<dbReference type="Pfam" id="PF03567">
    <property type="entry name" value="Sulfotransfer_2"/>
    <property type="match status" value="1"/>
</dbReference>
<evidence type="ECO:0000256" key="9">
    <source>
        <dbReference type="RuleBase" id="RU364020"/>
    </source>
</evidence>
<reference evidence="10 11" key="1">
    <citation type="submission" date="2024-05" db="EMBL/GenBank/DDBJ databases">
        <authorList>
            <person name="Wallberg A."/>
        </authorList>
    </citation>
    <scope>NUCLEOTIDE SEQUENCE [LARGE SCALE GENOMIC DNA]</scope>
</reference>
<comment type="caution">
    <text evidence="10">The sequence shown here is derived from an EMBL/GenBank/DDBJ whole genome shotgun (WGS) entry which is preliminary data.</text>
</comment>
<keyword evidence="7 9" id="KW-0472">Membrane</keyword>
<name>A0AAV2QUV6_MEGNR</name>
<evidence type="ECO:0000313" key="11">
    <source>
        <dbReference type="Proteomes" id="UP001497623"/>
    </source>
</evidence>
<dbReference type="PANTHER" id="PTHR12137:SF54">
    <property type="entry name" value="CARBOHYDRATE SULFOTRANSFERASE"/>
    <property type="match status" value="1"/>
</dbReference>
<comment type="subcellular location">
    <subcellularLocation>
        <location evidence="1 9">Golgi apparatus membrane</location>
        <topology evidence="1 9">Single-pass type II membrane protein</topology>
    </subcellularLocation>
</comment>
<keyword evidence="11" id="KW-1185">Reference proteome</keyword>
<evidence type="ECO:0000256" key="8">
    <source>
        <dbReference type="ARBA" id="ARBA00023180"/>
    </source>
</evidence>
<protein>
    <recommendedName>
        <fullName evidence="9">Carbohydrate sulfotransferase</fullName>
        <ecNumber evidence="9">2.8.2.-</ecNumber>
    </recommendedName>
</protein>
<evidence type="ECO:0000256" key="2">
    <source>
        <dbReference type="ARBA" id="ARBA00006339"/>
    </source>
</evidence>
<dbReference type="EMBL" id="CAXKWB010010432">
    <property type="protein sequence ID" value="CAL4097966.1"/>
    <property type="molecule type" value="Genomic_DNA"/>
</dbReference>
<gene>
    <name evidence="10" type="ORF">MNOR_LOCUS16128</name>
</gene>
<evidence type="ECO:0000256" key="5">
    <source>
        <dbReference type="ARBA" id="ARBA00022989"/>
    </source>
</evidence>
<keyword evidence="5 9" id="KW-1133">Transmembrane helix</keyword>
<dbReference type="InterPro" id="IPR018011">
    <property type="entry name" value="Carb_sulfotrans_8-10"/>
</dbReference>
<evidence type="ECO:0000256" key="1">
    <source>
        <dbReference type="ARBA" id="ARBA00004323"/>
    </source>
</evidence>
<keyword evidence="4 9" id="KW-0812">Transmembrane</keyword>
<dbReference type="InterPro" id="IPR005331">
    <property type="entry name" value="Sulfotransferase"/>
</dbReference>
<dbReference type="EC" id="2.8.2.-" evidence="9"/>
<dbReference type="PANTHER" id="PTHR12137">
    <property type="entry name" value="CARBOHYDRATE SULFOTRANSFERASE"/>
    <property type="match status" value="1"/>
</dbReference>
<organism evidence="10 11">
    <name type="scientific">Meganyctiphanes norvegica</name>
    <name type="common">Northern krill</name>
    <name type="synonym">Thysanopoda norvegica</name>
    <dbReference type="NCBI Taxonomy" id="48144"/>
    <lineage>
        <taxon>Eukaryota</taxon>
        <taxon>Metazoa</taxon>
        <taxon>Ecdysozoa</taxon>
        <taxon>Arthropoda</taxon>
        <taxon>Crustacea</taxon>
        <taxon>Multicrustacea</taxon>
        <taxon>Malacostraca</taxon>
        <taxon>Eumalacostraca</taxon>
        <taxon>Eucarida</taxon>
        <taxon>Euphausiacea</taxon>
        <taxon>Euphausiidae</taxon>
        <taxon>Meganyctiphanes</taxon>
    </lineage>
</organism>
<keyword evidence="9" id="KW-0735">Signal-anchor</keyword>